<sequence length="51" mass="5501">MRARLAADHQDDDATHGGAAFQLDGRMVDAPVLRRAERIRSSASTQDGLPP</sequence>
<reference evidence="3" key="1">
    <citation type="journal article" date="2019" name="Int. J. Syst. Evol. Microbiol.">
        <title>The Global Catalogue of Microorganisms (GCM) 10K type strain sequencing project: providing services to taxonomists for standard genome sequencing and annotation.</title>
        <authorList>
            <consortium name="The Broad Institute Genomics Platform"/>
            <consortium name="The Broad Institute Genome Sequencing Center for Infectious Disease"/>
            <person name="Wu L."/>
            <person name="Ma J."/>
        </authorList>
    </citation>
    <scope>NUCLEOTIDE SEQUENCE [LARGE SCALE GENOMIC DNA]</scope>
    <source>
        <strain evidence="3">CCUG 53903</strain>
    </source>
</reference>
<dbReference type="Gene3D" id="3.20.20.60">
    <property type="entry name" value="Phosphoenolpyruvate-binding domains"/>
    <property type="match status" value="1"/>
</dbReference>
<feature type="region of interest" description="Disordered" evidence="1">
    <location>
        <begin position="1"/>
        <end position="26"/>
    </location>
</feature>
<comment type="caution">
    <text evidence="2">The sequence shown here is derived from an EMBL/GenBank/DDBJ whole genome shotgun (WGS) entry which is preliminary data.</text>
</comment>
<dbReference type="Proteomes" id="UP001596457">
    <property type="component" value="Unassembled WGS sequence"/>
</dbReference>
<gene>
    <name evidence="2" type="ORF">ACFQU0_10400</name>
</gene>
<dbReference type="InterPro" id="IPR040442">
    <property type="entry name" value="Pyrv_kinase-like_dom_sf"/>
</dbReference>
<name>A0ABW2SCM2_9BURK</name>
<dbReference type="EMBL" id="JBHTBZ010000023">
    <property type="protein sequence ID" value="MFC7460835.1"/>
    <property type="molecule type" value="Genomic_DNA"/>
</dbReference>
<evidence type="ECO:0000256" key="1">
    <source>
        <dbReference type="SAM" id="MobiDB-lite"/>
    </source>
</evidence>
<organism evidence="2 3">
    <name type="scientific">Hydrogenophaga defluvii</name>
    <dbReference type="NCBI Taxonomy" id="249410"/>
    <lineage>
        <taxon>Bacteria</taxon>
        <taxon>Pseudomonadati</taxon>
        <taxon>Pseudomonadota</taxon>
        <taxon>Betaproteobacteria</taxon>
        <taxon>Burkholderiales</taxon>
        <taxon>Comamonadaceae</taxon>
        <taxon>Hydrogenophaga</taxon>
    </lineage>
</organism>
<evidence type="ECO:0000313" key="3">
    <source>
        <dbReference type="Proteomes" id="UP001596457"/>
    </source>
</evidence>
<evidence type="ECO:0008006" key="4">
    <source>
        <dbReference type="Google" id="ProtNLM"/>
    </source>
</evidence>
<proteinExistence type="predicted"/>
<feature type="compositionally biased region" description="Basic and acidic residues" evidence="1">
    <location>
        <begin position="1"/>
        <end position="15"/>
    </location>
</feature>
<dbReference type="RefSeq" id="WP_382200463.1">
    <property type="nucleotide sequence ID" value="NZ_JBHTBZ010000023.1"/>
</dbReference>
<accession>A0ABW2SCM2</accession>
<protein>
    <recommendedName>
        <fullName evidence="4">Citrate lyase subunit beta/citryl-CoA lyase</fullName>
    </recommendedName>
</protein>
<keyword evidence="3" id="KW-1185">Reference proteome</keyword>
<evidence type="ECO:0000313" key="2">
    <source>
        <dbReference type="EMBL" id="MFC7460835.1"/>
    </source>
</evidence>